<sequence length="310" mass="33741">MGFTETSAWSWQGVDGLRSGPNNIVPENAQTYRSEGRRWNFADVAVSDVAQTPARVTPSSDEPEQHDYISVVFVRNGRYDLFDRGERLHFDSGEVGFMRGWNAVTGENPVLSRVAMVTLHRERLANQGVQVQGQLGGFRIGARLRGPSLSFVLALMHEVNAPVTACTETAESPTSTVLTQLMAGLFLEDAGYRMDSALLTSGLKARADALIARQASDPLFTPQQLANQLNVSLRHLQRSFSASGVGPAEAIRLRRLEIALRALTSASPHSVGTIALQSGFSSVKELRFALRANYGVTPREVVPGILPQPK</sequence>
<dbReference type="Pfam" id="PF12833">
    <property type="entry name" value="HTH_18"/>
    <property type="match status" value="1"/>
</dbReference>
<dbReference type="OrthoDB" id="4944076at2"/>
<feature type="domain" description="HTH araC/xylS-type" evidence="4">
    <location>
        <begin position="205"/>
        <end position="304"/>
    </location>
</feature>
<dbReference type="PANTHER" id="PTHR46796">
    <property type="entry name" value="HTH-TYPE TRANSCRIPTIONAL ACTIVATOR RHAS-RELATED"/>
    <property type="match status" value="1"/>
</dbReference>
<keyword evidence="1" id="KW-0805">Transcription regulation</keyword>
<dbReference type="Proteomes" id="UP000306192">
    <property type="component" value="Unassembled WGS sequence"/>
</dbReference>
<dbReference type="RefSeq" id="WP_136642286.1">
    <property type="nucleotide sequence ID" value="NZ_QYRT01000018.1"/>
</dbReference>
<evidence type="ECO:0000256" key="2">
    <source>
        <dbReference type="ARBA" id="ARBA00023125"/>
    </source>
</evidence>
<dbReference type="PROSITE" id="PS01124">
    <property type="entry name" value="HTH_ARAC_FAMILY_2"/>
    <property type="match status" value="1"/>
</dbReference>
<evidence type="ECO:0000259" key="4">
    <source>
        <dbReference type="PROSITE" id="PS01124"/>
    </source>
</evidence>
<evidence type="ECO:0000313" key="5">
    <source>
        <dbReference type="EMBL" id="TIH35656.1"/>
    </source>
</evidence>
<name>A0A4T2C0G0_9MICO</name>
<evidence type="ECO:0000256" key="3">
    <source>
        <dbReference type="ARBA" id="ARBA00023163"/>
    </source>
</evidence>
<gene>
    <name evidence="5" type="ORF">D4765_10710</name>
</gene>
<evidence type="ECO:0000313" key="6">
    <source>
        <dbReference type="Proteomes" id="UP000306192"/>
    </source>
</evidence>
<comment type="caution">
    <text evidence="5">The sequence shown here is derived from an EMBL/GenBank/DDBJ whole genome shotgun (WGS) entry which is preliminary data.</text>
</comment>
<evidence type="ECO:0000256" key="1">
    <source>
        <dbReference type="ARBA" id="ARBA00023015"/>
    </source>
</evidence>
<keyword evidence="2" id="KW-0238">DNA-binding</keyword>
<dbReference type="GO" id="GO:0003700">
    <property type="term" value="F:DNA-binding transcription factor activity"/>
    <property type="evidence" value="ECO:0007669"/>
    <property type="project" value="InterPro"/>
</dbReference>
<dbReference type="InterPro" id="IPR018060">
    <property type="entry name" value="HTH_AraC"/>
</dbReference>
<dbReference type="GO" id="GO:0043565">
    <property type="term" value="F:sequence-specific DNA binding"/>
    <property type="evidence" value="ECO:0007669"/>
    <property type="project" value="InterPro"/>
</dbReference>
<dbReference type="InterPro" id="IPR050204">
    <property type="entry name" value="AraC_XylS_family_regulators"/>
</dbReference>
<dbReference type="AlphaFoldDB" id="A0A4T2C0G0"/>
<reference evidence="5 6" key="1">
    <citation type="journal article" date="2019" name="Microorganisms">
        <title>Systematic Affiliation and Genome Analysis of Subtercola vilae DB165(T) with Particular Emphasis on Cold Adaptation of an Isolate from a High-Altitude Cold Volcano Lake.</title>
        <authorList>
            <person name="Villalobos A.S."/>
            <person name="Wiese J."/>
            <person name="Imhoff J.F."/>
            <person name="Dorador C."/>
            <person name="Keller A."/>
            <person name="Hentschel U."/>
        </authorList>
    </citation>
    <scope>NUCLEOTIDE SEQUENCE [LARGE SCALE GENOMIC DNA]</scope>
    <source>
        <strain evidence="5 6">DB165</strain>
    </source>
</reference>
<protein>
    <submittedName>
        <fullName evidence="5">AraC family transcriptional regulator</fullName>
    </submittedName>
</protein>
<keyword evidence="6" id="KW-1185">Reference proteome</keyword>
<dbReference type="Gene3D" id="1.10.10.60">
    <property type="entry name" value="Homeodomain-like"/>
    <property type="match status" value="1"/>
</dbReference>
<dbReference type="SMART" id="SM00342">
    <property type="entry name" value="HTH_ARAC"/>
    <property type="match status" value="1"/>
</dbReference>
<organism evidence="5 6">
    <name type="scientific">Subtercola vilae</name>
    <dbReference type="NCBI Taxonomy" id="2056433"/>
    <lineage>
        <taxon>Bacteria</taxon>
        <taxon>Bacillati</taxon>
        <taxon>Actinomycetota</taxon>
        <taxon>Actinomycetes</taxon>
        <taxon>Micrococcales</taxon>
        <taxon>Microbacteriaceae</taxon>
        <taxon>Subtercola</taxon>
    </lineage>
</organism>
<accession>A0A4T2C0G0</accession>
<proteinExistence type="predicted"/>
<keyword evidence="3" id="KW-0804">Transcription</keyword>
<dbReference type="EMBL" id="QYRT01000018">
    <property type="protein sequence ID" value="TIH35656.1"/>
    <property type="molecule type" value="Genomic_DNA"/>
</dbReference>